<reference evidence="3" key="1">
    <citation type="submission" date="2024-06" db="EMBL/GenBank/DDBJ databases">
        <authorList>
            <person name="Ryan C."/>
        </authorList>
    </citation>
    <scope>NUCLEOTIDE SEQUENCE [LARGE SCALE GENOMIC DNA]</scope>
</reference>
<feature type="transmembrane region" description="Helical" evidence="1">
    <location>
        <begin position="21"/>
        <end position="43"/>
    </location>
</feature>
<sequence>MSAKWEAEEIPAATDLKEFKLALFHISFFMSAGVLFMLLSFFIPGISTRSQILCWQTAMVAFFSAAVITRRHPVVLSQIILRWSGQRNEKPKPAVAAGYCKGFP</sequence>
<dbReference type="Proteomes" id="UP001497457">
    <property type="component" value="Chromosome 5rd"/>
</dbReference>
<reference evidence="2 3" key="2">
    <citation type="submission" date="2024-10" db="EMBL/GenBank/DDBJ databases">
        <authorList>
            <person name="Ryan C."/>
        </authorList>
    </citation>
    <scope>NUCLEOTIDE SEQUENCE [LARGE SCALE GENOMIC DNA]</scope>
</reference>
<dbReference type="AlphaFoldDB" id="A0ABC9ERT7"/>
<evidence type="ECO:0000313" key="2">
    <source>
        <dbReference type="EMBL" id="CAL5063006.1"/>
    </source>
</evidence>
<gene>
    <name evidence="2" type="ORF">URODEC1_LOCUS98639</name>
</gene>
<accession>A0ABC9ERT7</accession>
<keyword evidence="3" id="KW-1185">Reference proteome</keyword>
<keyword evidence="1" id="KW-1133">Transmembrane helix</keyword>
<proteinExistence type="predicted"/>
<name>A0ABC9ERT7_9POAL</name>
<keyword evidence="1" id="KW-0812">Transmembrane</keyword>
<evidence type="ECO:0000256" key="1">
    <source>
        <dbReference type="SAM" id="Phobius"/>
    </source>
</evidence>
<protein>
    <submittedName>
        <fullName evidence="2">Uncharacterized protein</fullName>
    </submittedName>
</protein>
<dbReference type="EMBL" id="OZ075115">
    <property type="protein sequence ID" value="CAL5063006.1"/>
    <property type="molecule type" value="Genomic_DNA"/>
</dbReference>
<organism evidence="2 3">
    <name type="scientific">Urochloa decumbens</name>
    <dbReference type="NCBI Taxonomy" id="240449"/>
    <lineage>
        <taxon>Eukaryota</taxon>
        <taxon>Viridiplantae</taxon>
        <taxon>Streptophyta</taxon>
        <taxon>Embryophyta</taxon>
        <taxon>Tracheophyta</taxon>
        <taxon>Spermatophyta</taxon>
        <taxon>Magnoliopsida</taxon>
        <taxon>Liliopsida</taxon>
        <taxon>Poales</taxon>
        <taxon>Poaceae</taxon>
        <taxon>PACMAD clade</taxon>
        <taxon>Panicoideae</taxon>
        <taxon>Panicodae</taxon>
        <taxon>Paniceae</taxon>
        <taxon>Melinidinae</taxon>
        <taxon>Urochloa</taxon>
    </lineage>
</organism>
<evidence type="ECO:0000313" key="3">
    <source>
        <dbReference type="Proteomes" id="UP001497457"/>
    </source>
</evidence>
<keyword evidence="1" id="KW-0472">Membrane</keyword>